<reference evidence="6" key="1">
    <citation type="submission" date="2017-11" db="EMBL/GenBank/DDBJ databases">
        <authorList>
            <person name="Kuznetsova I."/>
            <person name="Sazanova A."/>
            <person name="Chirak E."/>
            <person name="Safronova V."/>
            <person name="Willems A."/>
        </authorList>
    </citation>
    <scope>NUCLEOTIDE SEQUENCE [LARGE SCALE GENOMIC DNA]</scope>
    <source>
        <strain evidence="6">CCBAU 03422</strain>
    </source>
</reference>
<dbReference type="RefSeq" id="WP_106665836.1">
    <property type="nucleotide sequence ID" value="NZ_PGGM01000010.1"/>
</dbReference>
<dbReference type="PANTHER" id="PTHR30363">
    <property type="entry name" value="HTH-TYPE TRANSCRIPTIONAL REGULATOR SRLR-RELATED"/>
    <property type="match status" value="1"/>
</dbReference>
<dbReference type="OrthoDB" id="31600at2"/>
<keyword evidence="1" id="KW-0805">Transcription regulation</keyword>
<dbReference type="SUPFAM" id="SSF100950">
    <property type="entry name" value="NagB/RpiA/CoA transferase-like"/>
    <property type="match status" value="1"/>
</dbReference>
<dbReference type="SUPFAM" id="SSF46785">
    <property type="entry name" value="Winged helix' DNA-binding domain"/>
    <property type="match status" value="1"/>
</dbReference>
<proteinExistence type="predicted"/>
<dbReference type="InterPro" id="IPR037171">
    <property type="entry name" value="NagB/RpiA_transferase-like"/>
</dbReference>
<evidence type="ECO:0000256" key="2">
    <source>
        <dbReference type="ARBA" id="ARBA00023125"/>
    </source>
</evidence>
<dbReference type="PRINTS" id="PR00037">
    <property type="entry name" value="HTHLACR"/>
</dbReference>
<evidence type="ECO:0000313" key="5">
    <source>
        <dbReference type="EMBL" id="PSH62168.1"/>
    </source>
</evidence>
<dbReference type="SMART" id="SM01134">
    <property type="entry name" value="DeoRC"/>
    <property type="match status" value="1"/>
</dbReference>
<keyword evidence="6" id="KW-1185">Reference proteome</keyword>
<dbReference type="GO" id="GO:0003700">
    <property type="term" value="F:DNA-binding transcription factor activity"/>
    <property type="evidence" value="ECO:0007669"/>
    <property type="project" value="InterPro"/>
</dbReference>
<feature type="domain" description="HTH deoR-type" evidence="4">
    <location>
        <begin position="4"/>
        <end position="59"/>
    </location>
</feature>
<dbReference type="SMART" id="SM00420">
    <property type="entry name" value="HTH_DEOR"/>
    <property type="match status" value="1"/>
</dbReference>
<dbReference type="AlphaFoldDB" id="A0A2P7B6T5"/>
<dbReference type="EMBL" id="PGGM01000010">
    <property type="protein sequence ID" value="PSH62168.1"/>
    <property type="molecule type" value="Genomic_DNA"/>
</dbReference>
<dbReference type="PANTHER" id="PTHR30363:SF44">
    <property type="entry name" value="AGA OPERON TRANSCRIPTIONAL REPRESSOR-RELATED"/>
    <property type="match status" value="1"/>
</dbReference>
<dbReference type="GO" id="GO:0003677">
    <property type="term" value="F:DNA binding"/>
    <property type="evidence" value="ECO:0007669"/>
    <property type="project" value="UniProtKB-KW"/>
</dbReference>
<keyword evidence="3" id="KW-0804">Transcription</keyword>
<organism evidence="5 6">
    <name type="scientific">Phyllobacterium sophorae</name>
    <dbReference type="NCBI Taxonomy" id="1520277"/>
    <lineage>
        <taxon>Bacteria</taxon>
        <taxon>Pseudomonadati</taxon>
        <taxon>Pseudomonadota</taxon>
        <taxon>Alphaproteobacteria</taxon>
        <taxon>Hyphomicrobiales</taxon>
        <taxon>Phyllobacteriaceae</taxon>
        <taxon>Phyllobacterium</taxon>
    </lineage>
</organism>
<protein>
    <submittedName>
        <fullName evidence="5">DeoR/GlpR transcriptional regulator</fullName>
    </submittedName>
</protein>
<dbReference type="InterPro" id="IPR014036">
    <property type="entry name" value="DeoR-like_C"/>
</dbReference>
<sequence length="258" mass="27979">MSLSHNRHKKLIEMVQTHGEVRIRDLMSHFNVSEETARRDIKQLEQDGLVVRVHGGAVATQQPKLLAISSRAVSQLAEKNAIAEIALGLLKPGQNLFFGGGSTVLALARRISLLPEMRIVTNMVDTAIAASEGGRHHVVLLGGDFNGDYRVVTGFAALRTLREQQIDIAFIGVNAVHPTLGVFDHEQGGQELAATLAEQARRITVLADHSKFDRSARYRTLPHSAIATIITDQKPAPDILTAIEGAGAEVLYPPQNPS</sequence>
<evidence type="ECO:0000256" key="1">
    <source>
        <dbReference type="ARBA" id="ARBA00023015"/>
    </source>
</evidence>
<evidence type="ECO:0000313" key="6">
    <source>
        <dbReference type="Proteomes" id="UP000241764"/>
    </source>
</evidence>
<dbReference type="InterPro" id="IPR050313">
    <property type="entry name" value="Carb_Metab_HTH_regulators"/>
</dbReference>
<dbReference type="Gene3D" id="3.40.50.1360">
    <property type="match status" value="1"/>
</dbReference>
<gene>
    <name evidence="5" type="ORF">CU103_20235</name>
</gene>
<dbReference type="Pfam" id="PF00455">
    <property type="entry name" value="DeoRC"/>
    <property type="match status" value="1"/>
</dbReference>
<dbReference type="Proteomes" id="UP000241764">
    <property type="component" value="Unassembled WGS sequence"/>
</dbReference>
<comment type="caution">
    <text evidence="5">The sequence shown here is derived from an EMBL/GenBank/DDBJ whole genome shotgun (WGS) entry which is preliminary data.</text>
</comment>
<dbReference type="InterPro" id="IPR036390">
    <property type="entry name" value="WH_DNA-bd_sf"/>
</dbReference>
<dbReference type="PROSITE" id="PS51000">
    <property type="entry name" value="HTH_DEOR_2"/>
    <property type="match status" value="1"/>
</dbReference>
<accession>A0A2P7B6T5</accession>
<evidence type="ECO:0000259" key="4">
    <source>
        <dbReference type="PROSITE" id="PS51000"/>
    </source>
</evidence>
<dbReference type="PROSITE" id="PS00894">
    <property type="entry name" value="HTH_DEOR_1"/>
    <property type="match status" value="1"/>
</dbReference>
<dbReference type="InterPro" id="IPR001034">
    <property type="entry name" value="DeoR_HTH"/>
</dbReference>
<dbReference type="Gene3D" id="1.10.10.10">
    <property type="entry name" value="Winged helix-like DNA-binding domain superfamily/Winged helix DNA-binding domain"/>
    <property type="match status" value="1"/>
</dbReference>
<keyword evidence="2" id="KW-0238">DNA-binding</keyword>
<name>A0A2P7B6T5_9HYPH</name>
<dbReference type="InterPro" id="IPR018356">
    <property type="entry name" value="Tscrpt_reg_HTH_DeoR_CS"/>
</dbReference>
<dbReference type="Pfam" id="PF08220">
    <property type="entry name" value="HTH_DeoR"/>
    <property type="match status" value="1"/>
</dbReference>
<evidence type="ECO:0000256" key="3">
    <source>
        <dbReference type="ARBA" id="ARBA00023163"/>
    </source>
</evidence>
<dbReference type="InterPro" id="IPR036388">
    <property type="entry name" value="WH-like_DNA-bd_sf"/>
</dbReference>